<dbReference type="AlphaFoldDB" id="A0A9Q7A6A8"/>
<evidence type="ECO:0000313" key="2">
    <source>
        <dbReference type="EMBL" id="QTX31785.1"/>
    </source>
</evidence>
<name>A0A9Q7A6A8_9BACT</name>
<keyword evidence="3" id="KW-1185">Reference proteome</keyword>
<evidence type="ECO:0000313" key="3">
    <source>
        <dbReference type="Proteomes" id="UP000671879"/>
    </source>
</evidence>
<evidence type="ECO:0000256" key="1">
    <source>
        <dbReference type="SAM" id="Phobius"/>
    </source>
</evidence>
<protein>
    <submittedName>
        <fullName evidence="2">Uncharacterized protein</fullName>
    </submittedName>
</protein>
<organism evidence="2 3">
    <name type="scientific">Aminithiophilus ramosus</name>
    <dbReference type="NCBI Taxonomy" id="3029084"/>
    <lineage>
        <taxon>Bacteria</taxon>
        <taxon>Thermotogati</taxon>
        <taxon>Synergistota</taxon>
        <taxon>Synergistia</taxon>
        <taxon>Synergistales</taxon>
        <taxon>Aminithiophilaceae</taxon>
        <taxon>Aminithiophilus</taxon>
    </lineage>
</organism>
<keyword evidence="1" id="KW-0472">Membrane</keyword>
<proteinExistence type="predicted"/>
<accession>A0A9Q7A6A8</accession>
<gene>
    <name evidence="2" type="ORF">KAR29_10625</name>
</gene>
<dbReference type="Proteomes" id="UP000671879">
    <property type="component" value="Chromosome"/>
</dbReference>
<dbReference type="RefSeq" id="WP_274372969.1">
    <property type="nucleotide sequence ID" value="NZ_CP072943.1"/>
</dbReference>
<sequence length="77" mass="8393">MIDGLSLSMAALACLVTLPVSLWSWSDGGGARLLPWLFCLCALAAVTASDWLTFIVFLELSSLALFFRDRRRSLQGA</sequence>
<reference evidence="3" key="1">
    <citation type="submission" date="2021-04" db="EMBL/GenBank/DDBJ databases">
        <title>A novel Synergistetes isolate from a pyrite-forming mixed culture.</title>
        <authorList>
            <person name="Bunk B."/>
            <person name="Sproer C."/>
            <person name="Spring S."/>
            <person name="Pester M."/>
        </authorList>
    </citation>
    <scope>NUCLEOTIDE SEQUENCE [LARGE SCALE GENOMIC DNA]</scope>
    <source>
        <strain evidence="3">J.5.4.2-T.3.5.2</strain>
    </source>
</reference>
<feature type="transmembrane region" description="Helical" evidence="1">
    <location>
        <begin position="34"/>
        <end position="67"/>
    </location>
</feature>
<dbReference type="KEGG" id="aram:KAR29_10625"/>
<dbReference type="EMBL" id="CP072943">
    <property type="protein sequence ID" value="QTX31785.1"/>
    <property type="molecule type" value="Genomic_DNA"/>
</dbReference>
<keyword evidence="1" id="KW-0812">Transmembrane</keyword>
<keyword evidence="1" id="KW-1133">Transmembrane helix</keyword>